<protein>
    <submittedName>
        <fullName evidence="1">Protein ovary overexpressed</fullName>
    </submittedName>
</protein>
<proteinExistence type="predicted"/>
<dbReference type="EMBL" id="GHWJ01005647">
    <property type="protein sequence ID" value="NOV38384.1"/>
    <property type="molecule type" value="Transcribed_RNA"/>
</dbReference>
<reference evidence="1" key="1">
    <citation type="submission" date="2019-09" db="EMBL/GenBank/DDBJ databases">
        <title>Organ-specific transcriptomic study of the physiology of the cattle tick, Rhipicephalus microplus.</title>
        <authorList>
            <person name="Tirloni L."/>
            <person name="Braz G."/>
            <person name="Gandara A.C.P."/>
            <person name="Sabadin G.A."/>
            <person name="da Silva R.M."/>
            <person name="Guizzo M.G."/>
            <person name="Machado J.A."/>
            <person name="Costa E.P."/>
            <person name="Gomes H.F."/>
            <person name="Moraes J."/>
            <person name="Mota M.B.S."/>
            <person name="Mesquita R.D."/>
            <person name="Alvarenga P.H."/>
            <person name="Alves F."/>
            <person name="Seixas A."/>
            <person name="da Fonseca R.N."/>
            <person name="Fogaca A."/>
            <person name="Logullo C."/>
            <person name="Tanaka A."/>
            <person name="Daffre S."/>
            <person name="Termignoni C."/>
            <person name="Vaz I.S.Jr."/>
            <person name="Oliveira P.L."/>
            <person name="Ribeiro J.M."/>
        </authorList>
    </citation>
    <scope>NUCLEOTIDE SEQUENCE</scope>
    <source>
        <strain evidence="1">Porto Alegre</strain>
    </source>
</reference>
<accession>A0A6M2CY28</accession>
<dbReference type="AlphaFoldDB" id="A0A6M2CY28"/>
<sequence length="120" mass="13165">MLNTTPSFGATTHALLCTAHCRRATVMCSAGPNFSTIKDTRISWYIHNDSSKTLGFTQHVLTPGKQHSKCKYRNIQDKESTETVGCAAVQIGECVYVYNKSLPADSGLLLHKLGDTVVLY</sequence>
<evidence type="ECO:0000313" key="1">
    <source>
        <dbReference type="EMBL" id="NOV38384.1"/>
    </source>
</evidence>
<name>A0A6M2CY28_RHIMP</name>
<organism evidence="1">
    <name type="scientific">Rhipicephalus microplus</name>
    <name type="common">Cattle tick</name>
    <name type="synonym">Boophilus microplus</name>
    <dbReference type="NCBI Taxonomy" id="6941"/>
    <lineage>
        <taxon>Eukaryota</taxon>
        <taxon>Metazoa</taxon>
        <taxon>Ecdysozoa</taxon>
        <taxon>Arthropoda</taxon>
        <taxon>Chelicerata</taxon>
        <taxon>Arachnida</taxon>
        <taxon>Acari</taxon>
        <taxon>Parasitiformes</taxon>
        <taxon>Ixodida</taxon>
        <taxon>Ixodoidea</taxon>
        <taxon>Ixodidae</taxon>
        <taxon>Rhipicephalinae</taxon>
        <taxon>Rhipicephalus</taxon>
        <taxon>Boophilus</taxon>
    </lineage>
</organism>